<sequence length="144" mass="15794">MDPAFIFYAIASAIFIFGAYRVALGYLSRSWPSVKAEVIFSRIETRHHGGQNGGGTSAKIRLKYRYFVGGREYTGHRFCFGGGSAHSQAIATQELVEETSKFDVSYCRSCPSLSVAKPGIQQDSLTVMGFGLGLLLLMFCFIQA</sequence>
<keyword evidence="4" id="KW-1185">Reference proteome</keyword>
<dbReference type="Pfam" id="PF12158">
    <property type="entry name" value="DUF3592"/>
    <property type="match status" value="1"/>
</dbReference>
<accession>A0A317ZD37</accession>
<dbReference type="InterPro" id="IPR021994">
    <property type="entry name" value="DUF3592"/>
</dbReference>
<evidence type="ECO:0000256" key="1">
    <source>
        <dbReference type="SAM" id="Phobius"/>
    </source>
</evidence>
<dbReference type="AlphaFoldDB" id="A0A317ZD37"/>
<proteinExistence type="predicted"/>
<dbReference type="EMBL" id="QHJQ01000016">
    <property type="protein sequence ID" value="PXA02910.1"/>
    <property type="molecule type" value="Genomic_DNA"/>
</dbReference>
<organism evidence="3 4">
    <name type="scientific">Coraliomargarita sinensis</name>
    <dbReference type="NCBI Taxonomy" id="2174842"/>
    <lineage>
        <taxon>Bacteria</taxon>
        <taxon>Pseudomonadati</taxon>
        <taxon>Verrucomicrobiota</taxon>
        <taxon>Opitutia</taxon>
        <taxon>Puniceicoccales</taxon>
        <taxon>Coraliomargaritaceae</taxon>
        <taxon>Coraliomargarita</taxon>
    </lineage>
</organism>
<dbReference type="Proteomes" id="UP000247099">
    <property type="component" value="Unassembled WGS sequence"/>
</dbReference>
<protein>
    <recommendedName>
        <fullName evidence="2">DUF3592 domain-containing protein</fullName>
    </recommendedName>
</protein>
<name>A0A317ZD37_9BACT</name>
<reference evidence="3 4" key="1">
    <citation type="submission" date="2018-05" db="EMBL/GenBank/DDBJ databases">
        <title>Coraliomargarita sinensis sp. nov., isolated from a marine solar saltern.</title>
        <authorList>
            <person name="Zhou L.Y."/>
        </authorList>
    </citation>
    <scope>NUCLEOTIDE SEQUENCE [LARGE SCALE GENOMIC DNA]</scope>
    <source>
        <strain evidence="3 4">WN38</strain>
    </source>
</reference>
<evidence type="ECO:0000313" key="3">
    <source>
        <dbReference type="EMBL" id="PXA02910.1"/>
    </source>
</evidence>
<dbReference type="InParanoid" id="A0A317ZD37"/>
<keyword evidence="1" id="KW-0812">Transmembrane</keyword>
<gene>
    <name evidence="3" type="ORF">DDZ13_14745</name>
</gene>
<feature type="transmembrane region" description="Helical" evidence="1">
    <location>
        <begin position="125"/>
        <end position="142"/>
    </location>
</feature>
<keyword evidence="1" id="KW-0472">Membrane</keyword>
<comment type="caution">
    <text evidence="3">The sequence shown here is derived from an EMBL/GenBank/DDBJ whole genome shotgun (WGS) entry which is preliminary data.</text>
</comment>
<feature type="transmembrane region" description="Helical" evidence="1">
    <location>
        <begin position="6"/>
        <end position="27"/>
    </location>
</feature>
<evidence type="ECO:0000259" key="2">
    <source>
        <dbReference type="Pfam" id="PF12158"/>
    </source>
</evidence>
<feature type="domain" description="DUF3592" evidence="2">
    <location>
        <begin position="35"/>
        <end position="120"/>
    </location>
</feature>
<keyword evidence="1" id="KW-1133">Transmembrane helix</keyword>
<evidence type="ECO:0000313" key="4">
    <source>
        <dbReference type="Proteomes" id="UP000247099"/>
    </source>
</evidence>